<evidence type="ECO:0000256" key="2">
    <source>
        <dbReference type="ARBA" id="ARBA00022741"/>
    </source>
</evidence>
<protein>
    <submittedName>
        <fullName evidence="6">ABC transporter</fullName>
    </submittedName>
</protein>
<dbReference type="Proteomes" id="UP000236178">
    <property type="component" value="Unassembled WGS sequence"/>
</dbReference>
<dbReference type="OrthoDB" id="5296765at2"/>
<dbReference type="Gene3D" id="3.40.50.300">
    <property type="entry name" value="P-loop containing nucleotide triphosphate hydrolases"/>
    <property type="match status" value="1"/>
</dbReference>
<evidence type="ECO:0000256" key="4">
    <source>
        <dbReference type="SAM" id="MobiDB-lite"/>
    </source>
</evidence>
<dbReference type="AlphaFoldDB" id="A0A2I0SLJ6"/>
<dbReference type="InterPro" id="IPR027417">
    <property type="entry name" value="P-loop_NTPase"/>
</dbReference>
<keyword evidence="7" id="KW-1185">Reference proteome</keyword>
<gene>
    <name evidence="6" type="ORF">CW362_22520</name>
</gene>
<feature type="compositionally biased region" description="Basic and acidic residues" evidence="4">
    <location>
        <begin position="237"/>
        <end position="252"/>
    </location>
</feature>
<evidence type="ECO:0000313" key="7">
    <source>
        <dbReference type="Proteomes" id="UP000236178"/>
    </source>
</evidence>
<feature type="domain" description="ABC transporter" evidence="5">
    <location>
        <begin position="10"/>
        <end position="243"/>
    </location>
</feature>
<dbReference type="PROSITE" id="PS50893">
    <property type="entry name" value="ABC_TRANSPORTER_2"/>
    <property type="match status" value="1"/>
</dbReference>
<evidence type="ECO:0000256" key="3">
    <source>
        <dbReference type="ARBA" id="ARBA00022840"/>
    </source>
</evidence>
<dbReference type="GO" id="GO:0016887">
    <property type="term" value="F:ATP hydrolysis activity"/>
    <property type="evidence" value="ECO:0007669"/>
    <property type="project" value="InterPro"/>
</dbReference>
<dbReference type="Pfam" id="PF00005">
    <property type="entry name" value="ABC_tran"/>
    <property type="match status" value="1"/>
</dbReference>
<organism evidence="6 7">
    <name type="scientific">Streptomyces populi</name>
    <dbReference type="NCBI Taxonomy" id="2058924"/>
    <lineage>
        <taxon>Bacteria</taxon>
        <taxon>Bacillati</taxon>
        <taxon>Actinomycetota</taxon>
        <taxon>Actinomycetes</taxon>
        <taxon>Kitasatosporales</taxon>
        <taxon>Streptomycetaceae</taxon>
        <taxon>Streptomyces</taxon>
    </lineage>
</organism>
<name>A0A2I0SLJ6_9ACTN</name>
<keyword evidence="3" id="KW-0067">ATP-binding</keyword>
<accession>A0A2I0SLJ6</accession>
<dbReference type="SUPFAM" id="SSF52540">
    <property type="entry name" value="P-loop containing nucleoside triphosphate hydrolases"/>
    <property type="match status" value="1"/>
</dbReference>
<dbReference type="SMART" id="SM00382">
    <property type="entry name" value="AAA"/>
    <property type="match status" value="1"/>
</dbReference>
<proteinExistence type="predicted"/>
<dbReference type="PANTHER" id="PTHR42734">
    <property type="entry name" value="METAL TRANSPORT SYSTEM ATP-BINDING PROTEIN TM_0124-RELATED"/>
    <property type="match status" value="1"/>
</dbReference>
<comment type="caution">
    <text evidence="6">The sequence shown here is derived from an EMBL/GenBank/DDBJ whole genome shotgun (WGS) entry which is preliminary data.</text>
</comment>
<evidence type="ECO:0000259" key="5">
    <source>
        <dbReference type="PROSITE" id="PS50893"/>
    </source>
</evidence>
<keyword evidence="2" id="KW-0547">Nucleotide-binding</keyword>
<dbReference type="InterPro" id="IPR003593">
    <property type="entry name" value="AAA+_ATPase"/>
</dbReference>
<sequence length="259" mass="27451">MEDVVNESVVSLRGVRAELGSRPVLRGVDLTVRRGEVVALLGANGSGKSTAVRGIIGQVAVSAGEIEIFGVPRRRFRDWHRVGYVPQRTTAAGGVPATVTEIVASGRLSRARFGILRKADHAAVRRALELVGMADRAKDSVNALSGGQHQRVLIARALASEPELLIMDEPMAGVDLASQEVLAETLRGQVAQGTSVLLVLHELGPLEPLIDRAVVLRDGCVLHDGPPPRAVGQHALPGHDHVHPHAAHDAEPLRTGLLS</sequence>
<feature type="region of interest" description="Disordered" evidence="4">
    <location>
        <begin position="228"/>
        <end position="259"/>
    </location>
</feature>
<dbReference type="InterPro" id="IPR050153">
    <property type="entry name" value="Metal_Ion_Import_ABC"/>
</dbReference>
<keyword evidence="1" id="KW-0813">Transport</keyword>
<evidence type="ECO:0000256" key="1">
    <source>
        <dbReference type="ARBA" id="ARBA00022448"/>
    </source>
</evidence>
<dbReference type="EMBL" id="PJOS01000044">
    <property type="protein sequence ID" value="PKT70802.1"/>
    <property type="molecule type" value="Genomic_DNA"/>
</dbReference>
<dbReference type="InterPro" id="IPR003439">
    <property type="entry name" value="ABC_transporter-like_ATP-bd"/>
</dbReference>
<dbReference type="GO" id="GO:0005524">
    <property type="term" value="F:ATP binding"/>
    <property type="evidence" value="ECO:0007669"/>
    <property type="project" value="UniProtKB-KW"/>
</dbReference>
<reference evidence="6 7" key="1">
    <citation type="submission" date="2017-12" db="EMBL/GenBank/DDBJ databases">
        <title>Streptomyces populusis sp. nov., a novel endophytic actinobacterium isolated from stems of Populus adenopoda Maxim.</title>
        <authorList>
            <person name="Wang Z."/>
        </authorList>
    </citation>
    <scope>NUCLEOTIDE SEQUENCE [LARGE SCALE GENOMIC DNA]</scope>
    <source>
        <strain evidence="6 7">A249</strain>
    </source>
</reference>
<evidence type="ECO:0000313" key="6">
    <source>
        <dbReference type="EMBL" id="PKT70802.1"/>
    </source>
</evidence>